<evidence type="ECO:0000313" key="8">
    <source>
        <dbReference type="EMBL" id="CAI3991106.1"/>
    </source>
</evidence>
<gene>
    <name evidence="8" type="ORF">C1SCF055_LOCUS18038</name>
</gene>
<feature type="compositionally biased region" description="Polar residues" evidence="5">
    <location>
        <begin position="1249"/>
        <end position="1258"/>
    </location>
</feature>
<evidence type="ECO:0000259" key="7">
    <source>
        <dbReference type="PROSITE" id="PS51194"/>
    </source>
</evidence>
<feature type="region of interest" description="Disordered" evidence="5">
    <location>
        <begin position="480"/>
        <end position="506"/>
    </location>
</feature>
<accession>A0A9P1CJ13</accession>
<feature type="domain" description="Helicase C-terminal" evidence="7">
    <location>
        <begin position="1006"/>
        <end position="1184"/>
    </location>
</feature>
<dbReference type="Gene3D" id="3.40.50.300">
    <property type="entry name" value="P-loop containing nucleotide triphosphate hydrolases"/>
    <property type="match status" value="2"/>
</dbReference>
<dbReference type="PROSITE" id="PS51194">
    <property type="entry name" value="HELICASE_CTER"/>
    <property type="match status" value="1"/>
</dbReference>
<keyword evidence="4" id="KW-0175">Coiled coil</keyword>
<dbReference type="PANTHER" id="PTHR18934:SF145">
    <property type="entry name" value="ATP-DEPENDENT RNA HELICASE DHX57-RELATED"/>
    <property type="match status" value="1"/>
</dbReference>
<dbReference type="EMBL" id="CAMXCT030001554">
    <property type="protein sequence ID" value="CAL4778418.1"/>
    <property type="molecule type" value="Genomic_DNA"/>
</dbReference>
<feature type="compositionally biased region" description="Low complexity" evidence="5">
    <location>
        <begin position="621"/>
        <end position="634"/>
    </location>
</feature>
<keyword evidence="10" id="KW-1185">Reference proteome</keyword>
<dbReference type="SMART" id="SM00490">
    <property type="entry name" value="HELICc"/>
    <property type="match status" value="1"/>
</dbReference>
<dbReference type="InterPro" id="IPR001650">
    <property type="entry name" value="Helicase_C-like"/>
</dbReference>
<keyword evidence="1" id="KW-0547">Nucleotide-binding</keyword>
<dbReference type="InterPro" id="IPR011545">
    <property type="entry name" value="DEAD/DEAH_box_helicase_dom"/>
</dbReference>
<dbReference type="GO" id="GO:0004386">
    <property type="term" value="F:helicase activity"/>
    <property type="evidence" value="ECO:0007669"/>
    <property type="project" value="UniProtKB-KW"/>
</dbReference>
<dbReference type="SUPFAM" id="SSF52540">
    <property type="entry name" value="P-loop containing nucleoside triphosphate hydrolases"/>
    <property type="match status" value="1"/>
</dbReference>
<evidence type="ECO:0000256" key="4">
    <source>
        <dbReference type="SAM" id="Coils"/>
    </source>
</evidence>
<evidence type="ECO:0000256" key="1">
    <source>
        <dbReference type="ARBA" id="ARBA00022741"/>
    </source>
</evidence>
<feature type="region of interest" description="Disordered" evidence="5">
    <location>
        <begin position="1458"/>
        <end position="1493"/>
    </location>
</feature>
<dbReference type="GO" id="GO:0005524">
    <property type="term" value="F:ATP binding"/>
    <property type="evidence" value="ECO:0007669"/>
    <property type="project" value="UniProtKB-KW"/>
</dbReference>
<dbReference type="Pfam" id="PF00271">
    <property type="entry name" value="Helicase_C"/>
    <property type="match status" value="1"/>
</dbReference>
<keyword evidence="2" id="KW-0378">Hydrolase</keyword>
<proteinExistence type="predicted"/>
<sequence length="1493" mass="164737">MYCDRSLPSLRNAEHGYQPGVVAWLRSVSHLRRTNASFSGFGCQPLYSGLVAAAVAGGRRICRRRHHGKSRLQMFSTILEAPHQRTATEVFVDFDTLVRWLVDMERRRGKNVPRTYRSLDRRVKSLMRRLRARGVELCFIVANEAAPCCSEPEDAHLWLAEEQIRASLGRAGCCWKRCGDGSSPSDVLSRLVQNDPDIAAVFGVDSAQLSPAAIEWVVGQGTADVQNEEALQRLAILVNETPQRGQFPIRSGECKAATLEDGCFVDAGLAFHWRQSQGSSGMEAMEGCLLELTSFLRQQPLQDQICRLPMQARAWLLERALRTAGLSDNWLEEWAELPEKLVMRFDAGTDCDKFQIQEHGLAAAATFLLARSAPLMEEELEALAWTLELMRPRRQPTAFSNSMMASLDKILAEFDEPELDERAAAVAIAFQDILRGFLYLGHTMALREPWLMEPRDCFDNVLFRKLLLALQSGADLRQRLGGRGLRHPGRKAGSSGAEGGSGNSGLAATRGARLARLLTTALPLASDDEQEKQDKLADLIQREQEIKDDCFNDEVEEPKFSASAWREGFESRGVTASMPPANEKLNQLKPDQEATEATEAEEKTQKTQKTRRPNAETASLANATGATDGSGATGLRSAQRTQRQKKKPPRGAMWFVPGETETASSRSKSKVIQEETVETIQEEATDTDQELTRASTDDPWQTLEDNRQLAWAFAQESESEPVDVWDQAPDANLKAMAWEELEKAEIELSKLKEEGLGLHQEEETLEPLTTEPPQELPIEALRTDILERVRQHRATILVGATGCGKSTRLPQYIMEEPGSKVLVTQPRRVAAVEIAKRVAAERGERVGKNVGYRISGEIVAGNGKLQFATIGYVLTWFLAKPEQFASFSHIIIDEVHERGADMELFLLLTKLLMYFFPRPKVILMSATMQPEEFSSYFSDFEVGDPLTVPGRTFPVQEVFLDNLLTDYEHILPTSVLSMAEEAVEEFDQLSKSQAEILQGLPELAVELVPYFAKKNTTLLIFLPGLVELNRLSDLFSSSEALSALPSSNREAPTNYKVFVLHSMVPRAEQEEVFKQPTGGCCHIVLASNIAESSLTLPQVAAVIDFGLHREPVFDPKQGLNCLSTTWCSHASVRQRGGRAGRTQPGIAIRLFTRHIYEEVMAEFDTPEILRTSFSRLFLRAKKLSEVLQKTAARFSAQCPLDLSSARSLLGSLPQPPNTALVKSAVAELANSGALTAPDEAAEITSLGQTDVGNRSTPKLQPAATPCPSRRGENGGRRAREETTMASPTFASFCVSHALHMARRNAVNADVSEDPFSEDSIIFSCPPPWNDAGEVGAVTVTAAKRAESSMDTVEAPAAAFFVPFPGEDTAKPRGSWLGPAPFDQEDILPIDGTADRADLFGQPERLLDVTGSSKCEEEEGCIIPGTIDAHKEAILPEDREAAKAEATFETPITSITWERRGDSGHLCEGKGQEVRDVQNAKPFGDLKKNTQEAR</sequence>
<dbReference type="InterPro" id="IPR002464">
    <property type="entry name" value="DNA/RNA_helicase_DEAH_CS"/>
</dbReference>
<evidence type="ECO:0000256" key="2">
    <source>
        <dbReference type="ARBA" id="ARBA00022801"/>
    </source>
</evidence>
<feature type="domain" description="Helicase ATP-binding" evidence="6">
    <location>
        <begin position="786"/>
        <end position="946"/>
    </location>
</feature>
<protein>
    <submittedName>
        <fullName evidence="9">ATP-dependent RNA helicase spindle-E</fullName>
    </submittedName>
</protein>
<evidence type="ECO:0000313" key="9">
    <source>
        <dbReference type="EMBL" id="CAL4778418.1"/>
    </source>
</evidence>
<dbReference type="Pfam" id="PF00270">
    <property type="entry name" value="DEAD"/>
    <property type="match status" value="1"/>
</dbReference>
<feature type="region of interest" description="Disordered" evidence="5">
    <location>
        <begin position="1249"/>
        <end position="1282"/>
    </location>
</feature>
<dbReference type="OrthoDB" id="66977at2759"/>
<organism evidence="8">
    <name type="scientific">Cladocopium goreaui</name>
    <dbReference type="NCBI Taxonomy" id="2562237"/>
    <lineage>
        <taxon>Eukaryota</taxon>
        <taxon>Sar</taxon>
        <taxon>Alveolata</taxon>
        <taxon>Dinophyceae</taxon>
        <taxon>Suessiales</taxon>
        <taxon>Symbiodiniaceae</taxon>
        <taxon>Cladocopium</taxon>
    </lineage>
</organism>
<dbReference type="Proteomes" id="UP001152797">
    <property type="component" value="Unassembled WGS sequence"/>
</dbReference>
<dbReference type="GO" id="GO:0016787">
    <property type="term" value="F:hydrolase activity"/>
    <property type="evidence" value="ECO:0007669"/>
    <property type="project" value="UniProtKB-KW"/>
</dbReference>
<dbReference type="PROSITE" id="PS51192">
    <property type="entry name" value="HELICASE_ATP_BIND_1"/>
    <property type="match status" value="1"/>
</dbReference>
<evidence type="ECO:0000256" key="5">
    <source>
        <dbReference type="SAM" id="MobiDB-lite"/>
    </source>
</evidence>
<dbReference type="EMBL" id="CAMXCT010001554">
    <property type="protein sequence ID" value="CAI3991106.1"/>
    <property type="molecule type" value="Genomic_DNA"/>
</dbReference>
<dbReference type="InterPro" id="IPR014001">
    <property type="entry name" value="Helicase_ATP-bd"/>
</dbReference>
<keyword evidence="9" id="KW-0347">Helicase</keyword>
<reference evidence="9 10" key="2">
    <citation type="submission" date="2024-05" db="EMBL/GenBank/DDBJ databases">
        <authorList>
            <person name="Chen Y."/>
            <person name="Shah S."/>
            <person name="Dougan E. K."/>
            <person name="Thang M."/>
            <person name="Chan C."/>
        </authorList>
    </citation>
    <scope>NUCLEOTIDE SEQUENCE [LARGE SCALE GENOMIC DNA]</scope>
</reference>
<dbReference type="SMART" id="SM00487">
    <property type="entry name" value="DEXDc"/>
    <property type="match status" value="1"/>
</dbReference>
<dbReference type="PANTHER" id="PTHR18934">
    <property type="entry name" value="ATP-DEPENDENT RNA HELICASE"/>
    <property type="match status" value="1"/>
</dbReference>
<evidence type="ECO:0000313" key="10">
    <source>
        <dbReference type="Proteomes" id="UP001152797"/>
    </source>
</evidence>
<keyword evidence="3" id="KW-0067">ATP-binding</keyword>
<feature type="region of interest" description="Disordered" evidence="5">
    <location>
        <begin position="571"/>
        <end position="673"/>
    </location>
</feature>
<dbReference type="EMBL" id="CAMXCT020001554">
    <property type="protein sequence ID" value="CAL1144481.1"/>
    <property type="molecule type" value="Genomic_DNA"/>
</dbReference>
<dbReference type="PROSITE" id="PS00690">
    <property type="entry name" value="DEAH_ATP_HELICASE"/>
    <property type="match status" value="1"/>
</dbReference>
<dbReference type="CDD" id="cd18791">
    <property type="entry name" value="SF2_C_RHA"/>
    <property type="match status" value="1"/>
</dbReference>
<evidence type="ECO:0000259" key="6">
    <source>
        <dbReference type="PROSITE" id="PS51192"/>
    </source>
</evidence>
<dbReference type="GO" id="GO:0003723">
    <property type="term" value="F:RNA binding"/>
    <property type="evidence" value="ECO:0007669"/>
    <property type="project" value="TreeGrafter"/>
</dbReference>
<name>A0A9P1CJ13_9DINO</name>
<dbReference type="CDD" id="cd17917">
    <property type="entry name" value="DEXHc_RHA-like"/>
    <property type="match status" value="1"/>
</dbReference>
<dbReference type="InterPro" id="IPR027417">
    <property type="entry name" value="P-loop_NTPase"/>
</dbReference>
<evidence type="ECO:0000256" key="3">
    <source>
        <dbReference type="ARBA" id="ARBA00022840"/>
    </source>
</evidence>
<feature type="compositionally biased region" description="Basic and acidic residues" evidence="5">
    <location>
        <begin position="1269"/>
        <end position="1282"/>
    </location>
</feature>
<reference evidence="8" key="1">
    <citation type="submission" date="2022-10" db="EMBL/GenBank/DDBJ databases">
        <authorList>
            <person name="Chen Y."/>
            <person name="Dougan E. K."/>
            <person name="Chan C."/>
            <person name="Rhodes N."/>
            <person name="Thang M."/>
        </authorList>
    </citation>
    <scope>NUCLEOTIDE SEQUENCE</scope>
</reference>
<feature type="coiled-coil region" evidence="4">
    <location>
        <begin position="734"/>
        <end position="761"/>
    </location>
</feature>
<comment type="caution">
    <text evidence="8">The sequence shown here is derived from an EMBL/GenBank/DDBJ whole genome shotgun (WGS) entry which is preliminary data.</text>
</comment>